<reference evidence="1 2" key="1">
    <citation type="journal article" date="2016" name="Int. J. Syst. Evol. Microbiol.">
        <title>Descriptions of Anaerotaenia torta gen. nov., sp. nov. and Anaerocolumna cellulosilytica gen. nov., sp. nov. isolated from a methanogenic reactor of cattle waste.</title>
        <authorList>
            <person name="Uek A."/>
            <person name="Ohtaki Y."/>
            <person name="Kaku N."/>
            <person name="Ueki K."/>
        </authorList>
    </citation>
    <scope>NUCLEOTIDE SEQUENCE [LARGE SCALE GENOMIC DNA]</scope>
    <source>
        <strain evidence="1 2">SN021</strain>
    </source>
</reference>
<gene>
    <name evidence="1" type="ORF">acsn021_39980</name>
</gene>
<accession>A0A6S6R509</accession>
<dbReference type="KEGG" id="acel:acsn021_39980"/>
<dbReference type="AlphaFoldDB" id="A0A6S6R509"/>
<sequence>MFKLLSILNWISQPLGLKIYPVILYSLFPIVGILLVCLILRHMNRHRRKIIHLHSTTIPQENESIVFEVLQKVPKQDELSLKQLHTNEIQSFDNQSLETIITEENLINHAITMPNYEIKTVYPIIMPEEAPNIFKPGELTVDELNEDLEPFGFAYYPQDDIFYSIMDGWQRDCGYCQLYDEACATLSMIIDCEPIYFEYGGKRWLIEFWKGQYGMNTGAEIGVYTTTGPDLNIPGMFNGTFYDCASNEDHLVLGFRLKKFGKLLVARRQLHWWITCFVLGEFSHPGNLIMDCEVTFKNPDMRDAFLGGMYRAGYNKSQLTIQGNTVSFVYDKPKARQPLARNAITEFIMQTNNHRNCRAYNDATIGYTNHLDKINFIKKQAPKMYKKILNIRSSKEIYKLFDLLKDYLELPERPIDTYGTLVSESYYKQVKSAHPELIERHRIEAEESFLSTSDDKPEKIKETGTN</sequence>
<dbReference type="Pfam" id="PF14751">
    <property type="entry name" value="DUF4474"/>
    <property type="match status" value="1"/>
</dbReference>
<dbReference type="Proteomes" id="UP000515561">
    <property type="component" value="Chromosome"/>
</dbReference>
<name>A0A6S6R509_9FIRM</name>
<protein>
    <submittedName>
        <fullName evidence="1">Uncharacterized protein</fullName>
    </submittedName>
</protein>
<dbReference type="RefSeq" id="WP_184095453.1">
    <property type="nucleotide sequence ID" value="NZ_AP023367.1"/>
</dbReference>
<evidence type="ECO:0000313" key="1">
    <source>
        <dbReference type="EMBL" id="BCJ96429.1"/>
    </source>
</evidence>
<dbReference type="InterPro" id="IPR029322">
    <property type="entry name" value="DUF4474"/>
</dbReference>
<keyword evidence="2" id="KW-1185">Reference proteome</keyword>
<proteinExistence type="predicted"/>
<evidence type="ECO:0000313" key="2">
    <source>
        <dbReference type="Proteomes" id="UP000515561"/>
    </source>
</evidence>
<organism evidence="1 2">
    <name type="scientific">Anaerocolumna cellulosilytica</name>
    <dbReference type="NCBI Taxonomy" id="433286"/>
    <lineage>
        <taxon>Bacteria</taxon>
        <taxon>Bacillati</taxon>
        <taxon>Bacillota</taxon>
        <taxon>Clostridia</taxon>
        <taxon>Lachnospirales</taxon>
        <taxon>Lachnospiraceae</taxon>
        <taxon>Anaerocolumna</taxon>
    </lineage>
</organism>
<dbReference type="EMBL" id="AP023367">
    <property type="protein sequence ID" value="BCJ96429.1"/>
    <property type="molecule type" value="Genomic_DNA"/>
</dbReference>